<dbReference type="SUPFAM" id="SSF57850">
    <property type="entry name" value="RING/U-box"/>
    <property type="match status" value="1"/>
</dbReference>
<gene>
    <name evidence="3" type="ORF">B0H17DRAFT_1214148</name>
</gene>
<dbReference type="Pfam" id="PF13920">
    <property type="entry name" value="zf-C3HC4_3"/>
    <property type="match status" value="1"/>
</dbReference>
<dbReference type="GO" id="GO:0033768">
    <property type="term" value="C:SUMO-targeted ubiquitin ligase complex"/>
    <property type="evidence" value="ECO:0007669"/>
    <property type="project" value="TreeGrafter"/>
</dbReference>
<evidence type="ECO:0000259" key="2">
    <source>
        <dbReference type="PROSITE" id="PS50089"/>
    </source>
</evidence>
<name>A0AAD7CNM2_MYCRO</name>
<evidence type="ECO:0000256" key="1">
    <source>
        <dbReference type="PROSITE-ProRule" id="PRU00175"/>
    </source>
</evidence>
<dbReference type="GO" id="GO:0032183">
    <property type="term" value="F:SUMO binding"/>
    <property type="evidence" value="ECO:0007669"/>
    <property type="project" value="TreeGrafter"/>
</dbReference>
<dbReference type="GO" id="GO:0061630">
    <property type="term" value="F:ubiquitin protein ligase activity"/>
    <property type="evidence" value="ECO:0007669"/>
    <property type="project" value="InterPro"/>
</dbReference>
<accession>A0AAD7CNM2</accession>
<dbReference type="Proteomes" id="UP001221757">
    <property type="component" value="Unassembled WGS sequence"/>
</dbReference>
<keyword evidence="1" id="KW-0862">Zinc</keyword>
<dbReference type="PANTHER" id="PTHR47094:SF1">
    <property type="entry name" value="RING-TYPE E3 UBIQUITIN TRANSFERASE"/>
    <property type="match status" value="1"/>
</dbReference>
<dbReference type="GO" id="GO:0008270">
    <property type="term" value="F:zinc ion binding"/>
    <property type="evidence" value="ECO:0007669"/>
    <property type="project" value="UniProtKB-KW"/>
</dbReference>
<dbReference type="GO" id="GO:0140082">
    <property type="term" value="F:SUMO-ubiquitin ligase activity"/>
    <property type="evidence" value="ECO:0007669"/>
    <property type="project" value="TreeGrafter"/>
</dbReference>
<dbReference type="InterPro" id="IPR001841">
    <property type="entry name" value="Znf_RING"/>
</dbReference>
<organism evidence="3 4">
    <name type="scientific">Mycena rosella</name>
    <name type="common">Pink bonnet</name>
    <name type="synonym">Agaricus rosellus</name>
    <dbReference type="NCBI Taxonomy" id="1033263"/>
    <lineage>
        <taxon>Eukaryota</taxon>
        <taxon>Fungi</taxon>
        <taxon>Dikarya</taxon>
        <taxon>Basidiomycota</taxon>
        <taxon>Agaricomycotina</taxon>
        <taxon>Agaricomycetes</taxon>
        <taxon>Agaricomycetidae</taxon>
        <taxon>Agaricales</taxon>
        <taxon>Marasmiineae</taxon>
        <taxon>Mycenaceae</taxon>
        <taxon>Mycena</taxon>
    </lineage>
</organism>
<keyword evidence="1" id="KW-0863">Zinc-finger</keyword>
<keyword evidence="1" id="KW-0479">Metal-binding</keyword>
<proteinExistence type="predicted"/>
<evidence type="ECO:0000313" key="4">
    <source>
        <dbReference type="Proteomes" id="UP001221757"/>
    </source>
</evidence>
<comment type="caution">
    <text evidence="3">The sequence shown here is derived from an EMBL/GenBank/DDBJ whole genome shotgun (WGS) entry which is preliminary data.</text>
</comment>
<dbReference type="PANTHER" id="PTHR47094">
    <property type="entry name" value="ELFLESS, ISOFORM B"/>
    <property type="match status" value="1"/>
</dbReference>
<dbReference type="InterPro" id="IPR013083">
    <property type="entry name" value="Znf_RING/FYVE/PHD"/>
</dbReference>
<dbReference type="EMBL" id="JARKIE010000314">
    <property type="protein sequence ID" value="KAJ7654909.1"/>
    <property type="molecule type" value="Genomic_DNA"/>
</dbReference>
<dbReference type="PROSITE" id="PS50089">
    <property type="entry name" value="ZF_RING_2"/>
    <property type="match status" value="1"/>
</dbReference>
<reference evidence="3" key="1">
    <citation type="submission" date="2023-03" db="EMBL/GenBank/DDBJ databases">
        <title>Massive genome expansion in bonnet fungi (Mycena s.s.) driven by repeated elements and novel gene families across ecological guilds.</title>
        <authorList>
            <consortium name="Lawrence Berkeley National Laboratory"/>
            <person name="Harder C.B."/>
            <person name="Miyauchi S."/>
            <person name="Viragh M."/>
            <person name="Kuo A."/>
            <person name="Thoen E."/>
            <person name="Andreopoulos B."/>
            <person name="Lu D."/>
            <person name="Skrede I."/>
            <person name="Drula E."/>
            <person name="Henrissat B."/>
            <person name="Morin E."/>
            <person name="Kohler A."/>
            <person name="Barry K."/>
            <person name="LaButti K."/>
            <person name="Morin E."/>
            <person name="Salamov A."/>
            <person name="Lipzen A."/>
            <person name="Mereny Z."/>
            <person name="Hegedus B."/>
            <person name="Baldrian P."/>
            <person name="Stursova M."/>
            <person name="Weitz H."/>
            <person name="Taylor A."/>
            <person name="Grigoriev I.V."/>
            <person name="Nagy L.G."/>
            <person name="Martin F."/>
            <person name="Kauserud H."/>
        </authorList>
    </citation>
    <scope>NUCLEOTIDE SEQUENCE</scope>
    <source>
        <strain evidence="3">CBHHK067</strain>
    </source>
</reference>
<dbReference type="SMART" id="SM00184">
    <property type="entry name" value="RING"/>
    <property type="match status" value="1"/>
</dbReference>
<dbReference type="GO" id="GO:0006511">
    <property type="term" value="P:ubiquitin-dependent protein catabolic process"/>
    <property type="evidence" value="ECO:0007669"/>
    <property type="project" value="TreeGrafter"/>
</dbReference>
<sequence>MRAGSRLLSGASMENSSMLYEHTLLTSGDVADAGAVYSGWPAKQIDGPWDEKYPEDIGLVCPICHVVPQGMAVTPGGHLFCESCIKGAVSEHQKCPLCSAPAAMTNCVKVHPSSMA</sequence>
<feature type="domain" description="RING-type" evidence="2">
    <location>
        <begin position="61"/>
        <end position="99"/>
    </location>
</feature>
<dbReference type="AlphaFoldDB" id="A0AAD7CNM2"/>
<evidence type="ECO:0000313" key="3">
    <source>
        <dbReference type="EMBL" id="KAJ7654909.1"/>
    </source>
</evidence>
<dbReference type="InterPro" id="IPR049627">
    <property type="entry name" value="SLX8"/>
</dbReference>
<protein>
    <recommendedName>
        <fullName evidence="2">RING-type domain-containing protein</fullName>
    </recommendedName>
</protein>
<dbReference type="Gene3D" id="3.30.40.10">
    <property type="entry name" value="Zinc/RING finger domain, C3HC4 (zinc finger)"/>
    <property type="match status" value="1"/>
</dbReference>
<keyword evidence="4" id="KW-1185">Reference proteome</keyword>